<dbReference type="eggNOG" id="COG3832">
    <property type="taxonomic scope" value="Bacteria"/>
</dbReference>
<dbReference type="Proteomes" id="UP000561726">
    <property type="component" value="Unassembled WGS sequence"/>
</dbReference>
<comment type="caution">
    <text evidence="3">The sequence shown here is derived from an EMBL/GenBank/DDBJ whole genome shotgun (WGS) entry which is preliminary data.</text>
</comment>
<sequence length="146" mass="15894">MTAGITVTRRFAASPDRAYALWTDPEQFSVWFGTEAVSVPLDTLVLDVRVGGVWSAVMHLPDGTTIQWLGEYTEVVPPQRLAFTMTDDPANPAREPVTVDVTAVDGGAEMTLVQTGGHLSEEQYAQTVIGYNAFFDAMETVLVARN</sequence>
<evidence type="ECO:0000256" key="1">
    <source>
        <dbReference type="ARBA" id="ARBA00006817"/>
    </source>
</evidence>
<name>A0A099J3H3_9MICO</name>
<reference evidence="4 6" key="2">
    <citation type="submission" date="2020-08" db="EMBL/GenBank/DDBJ databases">
        <title>Sequencing the genomes of 1000 actinobacteria strains.</title>
        <authorList>
            <person name="Klenk H.-P."/>
        </authorList>
    </citation>
    <scope>NUCLEOTIDE SEQUENCE [LARGE SCALE GENOMIC DNA]</scope>
    <source>
        <strain evidence="4 6">DSM 21065</strain>
    </source>
</reference>
<evidence type="ECO:0000313" key="4">
    <source>
        <dbReference type="EMBL" id="MBB5640673.1"/>
    </source>
</evidence>
<dbReference type="Pfam" id="PF08327">
    <property type="entry name" value="AHSA1"/>
    <property type="match status" value="1"/>
</dbReference>
<reference evidence="3 5" key="1">
    <citation type="submission" date="2014-08" db="EMBL/GenBank/DDBJ databases">
        <authorList>
            <person name="Sisinthy S."/>
        </authorList>
    </citation>
    <scope>NUCLEOTIDE SEQUENCE [LARGE SCALE GENOMIC DNA]</scope>
    <source>
        <strain evidence="3 5">RuG17</strain>
    </source>
</reference>
<protein>
    <submittedName>
        <fullName evidence="4">Uncharacterized protein YndB with AHSA1/START domain</fullName>
    </submittedName>
</protein>
<evidence type="ECO:0000259" key="2">
    <source>
        <dbReference type="Pfam" id="PF08327"/>
    </source>
</evidence>
<dbReference type="CDD" id="cd07814">
    <property type="entry name" value="SRPBCC_CalC_Aha1-like"/>
    <property type="match status" value="1"/>
</dbReference>
<dbReference type="InterPro" id="IPR023393">
    <property type="entry name" value="START-like_dom_sf"/>
</dbReference>
<dbReference type="EMBL" id="JPXF01000102">
    <property type="protein sequence ID" value="KGJ72057.1"/>
    <property type="molecule type" value="Genomic_DNA"/>
</dbReference>
<dbReference type="STRING" id="1001240.GY21_17965"/>
<dbReference type="RefSeq" id="WP_035839150.1">
    <property type="nucleotide sequence ID" value="NZ_JACHBQ010000001.1"/>
</dbReference>
<feature type="domain" description="Activator of Hsp90 ATPase homologue 1/2-like C-terminal" evidence="2">
    <location>
        <begin position="13"/>
        <end position="142"/>
    </location>
</feature>
<keyword evidence="5" id="KW-1185">Reference proteome</keyword>
<dbReference type="Gene3D" id="3.30.530.20">
    <property type="match status" value="1"/>
</dbReference>
<proteinExistence type="inferred from homology"/>
<evidence type="ECO:0000313" key="3">
    <source>
        <dbReference type="EMBL" id="KGJ72057.1"/>
    </source>
</evidence>
<gene>
    <name evidence="4" type="ORF">BJ997_001221</name>
    <name evidence="3" type="ORF">GY21_17965</name>
</gene>
<dbReference type="EMBL" id="JACHBQ010000001">
    <property type="protein sequence ID" value="MBB5640673.1"/>
    <property type="molecule type" value="Genomic_DNA"/>
</dbReference>
<dbReference type="SUPFAM" id="SSF55961">
    <property type="entry name" value="Bet v1-like"/>
    <property type="match status" value="1"/>
</dbReference>
<dbReference type="InterPro" id="IPR013538">
    <property type="entry name" value="ASHA1/2-like_C"/>
</dbReference>
<evidence type="ECO:0000313" key="6">
    <source>
        <dbReference type="Proteomes" id="UP000561726"/>
    </source>
</evidence>
<dbReference type="OrthoDB" id="3365660at2"/>
<dbReference type="AlphaFoldDB" id="A0A099J3H3"/>
<comment type="similarity">
    <text evidence="1">Belongs to the AHA1 family.</text>
</comment>
<dbReference type="Proteomes" id="UP000029864">
    <property type="component" value="Unassembled WGS sequence"/>
</dbReference>
<evidence type="ECO:0000313" key="5">
    <source>
        <dbReference type="Proteomes" id="UP000029864"/>
    </source>
</evidence>
<organism evidence="3 5">
    <name type="scientific">Cryobacterium roopkundense</name>
    <dbReference type="NCBI Taxonomy" id="1001240"/>
    <lineage>
        <taxon>Bacteria</taxon>
        <taxon>Bacillati</taxon>
        <taxon>Actinomycetota</taxon>
        <taxon>Actinomycetes</taxon>
        <taxon>Micrococcales</taxon>
        <taxon>Microbacteriaceae</taxon>
        <taxon>Cryobacterium</taxon>
    </lineage>
</organism>
<accession>A0A099J3H3</accession>